<dbReference type="GO" id="GO:0004497">
    <property type="term" value="F:monooxygenase activity"/>
    <property type="evidence" value="ECO:0007669"/>
    <property type="project" value="UniProtKB-KW"/>
</dbReference>
<keyword evidence="6" id="KW-0560">Oxidoreductase</keyword>
<keyword evidence="7" id="KW-0503">Monooxygenase</keyword>
<dbReference type="EMBL" id="JAFEKC020000015">
    <property type="protein sequence ID" value="KAK0510538.1"/>
    <property type="molecule type" value="Genomic_DNA"/>
</dbReference>
<evidence type="ECO:0000256" key="5">
    <source>
        <dbReference type="ARBA" id="ARBA00022857"/>
    </source>
</evidence>
<dbReference type="InterPro" id="IPR036188">
    <property type="entry name" value="FAD/NAD-bd_sf"/>
</dbReference>
<evidence type="ECO:0000259" key="8">
    <source>
        <dbReference type="Pfam" id="PF07992"/>
    </source>
</evidence>
<dbReference type="Gene3D" id="3.50.50.60">
    <property type="entry name" value="FAD/NAD(P)-binding domain"/>
    <property type="match status" value="2"/>
</dbReference>
<comment type="cofactor">
    <cofactor evidence="1">
        <name>FAD</name>
        <dbReference type="ChEBI" id="CHEBI:57692"/>
    </cofactor>
</comment>
<dbReference type="InterPro" id="IPR050775">
    <property type="entry name" value="FAD-binding_Monooxygenases"/>
</dbReference>
<organism evidence="9 10">
    <name type="scientific">Cladonia borealis</name>
    <dbReference type="NCBI Taxonomy" id="184061"/>
    <lineage>
        <taxon>Eukaryota</taxon>
        <taxon>Fungi</taxon>
        <taxon>Dikarya</taxon>
        <taxon>Ascomycota</taxon>
        <taxon>Pezizomycotina</taxon>
        <taxon>Lecanoromycetes</taxon>
        <taxon>OSLEUM clade</taxon>
        <taxon>Lecanoromycetidae</taxon>
        <taxon>Lecanorales</taxon>
        <taxon>Lecanorineae</taxon>
        <taxon>Cladoniaceae</taxon>
        <taxon>Cladonia</taxon>
    </lineage>
</organism>
<evidence type="ECO:0000313" key="9">
    <source>
        <dbReference type="EMBL" id="KAK0510538.1"/>
    </source>
</evidence>
<dbReference type="PRINTS" id="PR00411">
    <property type="entry name" value="PNDRDTASEI"/>
</dbReference>
<evidence type="ECO:0000256" key="4">
    <source>
        <dbReference type="ARBA" id="ARBA00022827"/>
    </source>
</evidence>
<comment type="caution">
    <text evidence="9">The sequence shown here is derived from an EMBL/GenBank/DDBJ whole genome shotgun (WGS) entry which is preliminary data.</text>
</comment>
<dbReference type="InterPro" id="IPR023753">
    <property type="entry name" value="FAD/NAD-binding_dom"/>
</dbReference>
<dbReference type="Pfam" id="PF07992">
    <property type="entry name" value="Pyr_redox_2"/>
    <property type="match status" value="1"/>
</dbReference>
<accession>A0AA39V000</accession>
<evidence type="ECO:0000256" key="6">
    <source>
        <dbReference type="ARBA" id="ARBA00023002"/>
    </source>
</evidence>
<dbReference type="PANTHER" id="PTHR43098">
    <property type="entry name" value="L-ORNITHINE N(5)-MONOOXYGENASE-RELATED"/>
    <property type="match status" value="1"/>
</dbReference>
<dbReference type="PANTHER" id="PTHR43098:SF3">
    <property type="entry name" value="L-ORNITHINE N(5)-MONOOXYGENASE-RELATED"/>
    <property type="match status" value="1"/>
</dbReference>
<dbReference type="SUPFAM" id="SSF51905">
    <property type="entry name" value="FAD/NAD(P)-binding domain"/>
    <property type="match status" value="2"/>
</dbReference>
<reference evidence="9" key="1">
    <citation type="submission" date="2023-03" db="EMBL/GenBank/DDBJ databases">
        <title>Complete genome of Cladonia borealis.</title>
        <authorList>
            <person name="Park H."/>
        </authorList>
    </citation>
    <scope>NUCLEOTIDE SEQUENCE</scope>
    <source>
        <strain evidence="9">ANT050790</strain>
    </source>
</reference>
<protein>
    <recommendedName>
        <fullName evidence="8">FAD/NAD(P)-binding domain-containing protein</fullName>
    </recommendedName>
</protein>
<keyword evidence="10" id="KW-1185">Reference proteome</keyword>
<evidence type="ECO:0000256" key="3">
    <source>
        <dbReference type="ARBA" id="ARBA00022630"/>
    </source>
</evidence>
<keyword evidence="5" id="KW-0521">NADP</keyword>
<feature type="domain" description="FAD/NAD(P)-binding" evidence="8">
    <location>
        <begin position="66"/>
        <end position="288"/>
    </location>
</feature>
<name>A0AA39V000_9LECA</name>
<keyword evidence="4" id="KW-0274">FAD</keyword>
<comment type="similarity">
    <text evidence="2">Belongs to the FAD-binding monooxygenase family.</text>
</comment>
<evidence type="ECO:0000256" key="7">
    <source>
        <dbReference type="ARBA" id="ARBA00023033"/>
    </source>
</evidence>
<proteinExistence type="inferred from homology"/>
<evidence type="ECO:0000256" key="2">
    <source>
        <dbReference type="ARBA" id="ARBA00010139"/>
    </source>
</evidence>
<dbReference type="Proteomes" id="UP001166286">
    <property type="component" value="Unassembled WGS sequence"/>
</dbReference>
<evidence type="ECO:0000313" key="10">
    <source>
        <dbReference type="Proteomes" id="UP001166286"/>
    </source>
</evidence>
<gene>
    <name evidence="9" type="ORF">JMJ35_006970</name>
</gene>
<dbReference type="AlphaFoldDB" id="A0AA39V000"/>
<sequence>MASETPTLGRLEAGMNGVEHSLKAIVSHLEIASPSPKPNVLRKDHGAKHISQKDLMNGASQQIDTEILIIGAGFGGVYLMHRFRDELGFEVKCFEAGKDIGGVWHWNCYPGCRVDSPVPVYELDLPEVWKTWTWSCKYPDSAEIRRYFDHVDKILQIKKDVIFDSAVVSSDFDANTKKWTVKTEDGKVATCRYLIIATGFAAKRHFPDWPGMETFAGVMHHASFWPEGVVDFSGKRVAVIGTGATGIQITQEGAKTARELTVFQRTPNLCLPMDQRSFTEKEQQDNKANGSYDELFRKRRTTFSGFPWNFLTKKTTDDSPEEREKTFEGLWQEGGFKSWLSTYQDVFFDKEANRLAYDFWAKKTRARIQDPVKREILAPLEPPYAFGTKRPSLEIDFYEQVDKPNIHVVDIKKNPIVQVKPNGIVTADGELHEVDIIALATGFDTVTGGFKEMGLRGIDGVPLSEKWRTGVWTHLGMSCAGYPNMFIMYGAQAPTAFVNGPTSTEVQGDWIVDVIMKMKKDGVESIEATKEAEKEWKRKVLELSDKMLFSGTDSWYNGGNIPGKPREQLFYTGGLQVYAKELKESFDNGFRGFVVVRA</sequence>
<evidence type="ECO:0000256" key="1">
    <source>
        <dbReference type="ARBA" id="ARBA00001974"/>
    </source>
</evidence>
<keyword evidence="3" id="KW-0285">Flavoprotein</keyword>